<organism evidence="1 2">
    <name type="scientific">Ambrosiozyma monospora</name>
    <name type="common">Yeast</name>
    <name type="synonym">Endomycopsis monosporus</name>
    <dbReference type="NCBI Taxonomy" id="43982"/>
    <lineage>
        <taxon>Eukaryota</taxon>
        <taxon>Fungi</taxon>
        <taxon>Dikarya</taxon>
        <taxon>Ascomycota</taxon>
        <taxon>Saccharomycotina</taxon>
        <taxon>Pichiomycetes</taxon>
        <taxon>Pichiales</taxon>
        <taxon>Pichiaceae</taxon>
        <taxon>Ambrosiozyma</taxon>
    </lineage>
</organism>
<name>A0ACB5TDV6_AMBMO</name>
<protein>
    <submittedName>
        <fullName evidence="1">Unnamed protein product</fullName>
    </submittedName>
</protein>
<evidence type="ECO:0000313" key="2">
    <source>
        <dbReference type="Proteomes" id="UP001165064"/>
    </source>
</evidence>
<gene>
    <name evidence="1" type="ORF">Amon02_000812300</name>
</gene>
<keyword evidence="2" id="KW-1185">Reference proteome</keyword>
<accession>A0ACB5TDV6</accession>
<reference evidence="1" key="1">
    <citation type="submission" date="2023-04" db="EMBL/GenBank/DDBJ databases">
        <title>Ambrosiozyma monospora NBRC 10751.</title>
        <authorList>
            <person name="Ichikawa N."/>
            <person name="Sato H."/>
            <person name="Tonouchi N."/>
        </authorList>
    </citation>
    <scope>NUCLEOTIDE SEQUENCE</scope>
    <source>
        <strain evidence="1">NBRC 10751</strain>
    </source>
</reference>
<comment type="caution">
    <text evidence="1">The sequence shown here is derived from an EMBL/GenBank/DDBJ whole genome shotgun (WGS) entry which is preliminary data.</text>
</comment>
<evidence type="ECO:0000313" key="1">
    <source>
        <dbReference type="EMBL" id="GME86952.1"/>
    </source>
</evidence>
<dbReference type="Proteomes" id="UP001165064">
    <property type="component" value="Unassembled WGS sequence"/>
</dbReference>
<sequence length="308" mass="34877">MNQHQFHQIPSQQQHQQPPQAPSQQHVQVQQVQQQQQHIYQLQQLPLQETEVENHSTLIQLVDDLLSVVEENRRLKDDIWKDLESISSHVSLPPTIPSTLDPGPNSSLGGFKYHDELAQLENAKKSLNLQLSEVGKVGEEPVSVSDATTTNRYSSILNDLKVAVNASSSTSTLDEDGNIVFNEKPAGGSDETDKDELKQKVIIQLQNENKDLLKILSDRQKYNEELTSTLGDYETNLRSITDAIASSLVKSNNEQLKIESKRKDNLIELEDQMYKKYLELIDLQQKTFRLHGSFDGLCEVLESLVLKI</sequence>
<dbReference type="EMBL" id="BSXS01007030">
    <property type="protein sequence ID" value="GME86952.1"/>
    <property type="molecule type" value="Genomic_DNA"/>
</dbReference>
<proteinExistence type="predicted"/>